<evidence type="ECO:0000256" key="7">
    <source>
        <dbReference type="ARBA" id="ARBA00023224"/>
    </source>
</evidence>
<feature type="binding site" evidence="9">
    <location>
        <begin position="178"/>
        <end position="184"/>
    </location>
    <ligand>
        <name>GTP</name>
        <dbReference type="ChEBI" id="CHEBI:37565"/>
    </ligand>
</feature>
<keyword evidence="12" id="KW-1185">Reference proteome</keyword>
<feature type="binding site" evidence="10">
    <location>
        <position position="184"/>
    </location>
    <ligand>
        <name>Mg(2+)</name>
        <dbReference type="ChEBI" id="CHEBI:18420"/>
    </ligand>
</feature>
<keyword evidence="7" id="KW-0807">Transducer</keyword>
<dbReference type="CDD" id="cd00066">
    <property type="entry name" value="G-alpha"/>
    <property type="match status" value="1"/>
</dbReference>
<protein>
    <recommendedName>
        <fullName evidence="13">G-protein alpha subunit</fullName>
    </recommendedName>
</protein>
<evidence type="ECO:0000256" key="5">
    <source>
        <dbReference type="ARBA" id="ARBA00023134"/>
    </source>
</evidence>
<comment type="caution">
    <text evidence="11">The sequence shown here is derived from an EMBL/GenBank/DDBJ whole genome shotgun (WGS) entry which is preliminary data.</text>
</comment>
<dbReference type="GO" id="GO:0005737">
    <property type="term" value="C:cytoplasm"/>
    <property type="evidence" value="ECO:0007669"/>
    <property type="project" value="TreeGrafter"/>
</dbReference>
<keyword evidence="2 10" id="KW-0479">Metal-binding</keyword>
<organism evidence="11 12">
    <name type="scientific">Ancylostoma ceylanicum</name>
    <dbReference type="NCBI Taxonomy" id="53326"/>
    <lineage>
        <taxon>Eukaryota</taxon>
        <taxon>Metazoa</taxon>
        <taxon>Ecdysozoa</taxon>
        <taxon>Nematoda</taxon>
        <taxon>Chromadorea</taxon>
        <taxon>Rhabditida</taxon>
        <taxon>Rhabditina</taxon>
        <taxon>Rhabditomorpha</taxon>
        <taxon>Strongyloidea</taxon>
        <taxon>Ancylostomatidae</taxon>
        <taxon>Ancylostomatinae</taxon>
        <taxon>Ancylostoma</taxon>
    </lineage>
</organism>
<dbReference type="PROSITE" id="PS51882">
    <property type="entry name" value="G_ALPHA"/>
    <property type="match status" value="1"/>
</dbReference>
<dbReference type="PANTHER" id="PTHR10218">
    <property type="entry name" value="GTP-BINDING PROTEIN ALPHA SUBUNIT"/>
    <property type="match status" value="1"/>
</dbReference>
<dbReference type="SMART" id="SM00275">
    <property type="entry name" value="G_alpha"/>
    <property type="match status" value="1"/>
</dbReference>
<feature type="binding site" evidence="9">
    <location>
        <begin position="220"/>
        <end position="224"/>
    </location>
    <ligand>
        <name>GTP</name>
        <dbReference type="ChEBI" id="CHEBI:37565"/>
    </ligand>
</feature>
<evidence type="ECO:0000256" key="6">
    <source>
        <dbReference type="ARBA" id="ARBA00023139"/>
    </source>
</evidence>
<gene>
    <name evidence="11" type="primary">Acey_s0469.g2027</name>
    <name evidence="11" type="ORF">Y032_0469g2027</name>
</gene>
<feature type="binding site" evidence="9">
    <location>
        <begin position="289"/>
        <end position="292"/>
    </location>
    <ligand>
        <name>GTP</name>
        <dbReference type="ChEBI" id="CHEBI:37565"/>
    </ligand>
</feature>
<keyword evidence="8" id="KW-0449">Lipoprotein</keyword>
<dbReference type="GO" id="GO:0001664">
    <property type="term" value="F:G protein-coupled receptor binding"/>
    <property type="evidence" value="ECO:0007669"/>
    <property type="project" value="TreeGrafter"/>
</dbReference>
<dbReference type="EMBL" id="JARK01000069">
    <property type="protein sequence ID" value="EYC44193.1"/>
    <property type="molecule type" value="Genomic_DNA"/>
</dbReference>
<keyword evidence="3 9" id="KW-0547">Nucleotide-binding</keyword>
<dbReference type="Pfam" id="PF00503">
    <property type="entry name" value="G-alpha"/>
    <property type="match status" value="1"/>
</dbReference>
<accession>A0A016WYV4</accession>
<dbReference type="PANTHER" id="PTHR10218:SF225">
    <property type="entry name" value="GUANINE NUCLEOTIDE-BINDING PROTEIN ALPHA-10 SUBUNIT"/>
    <property type="match status" value="1"/>
</dbReference>
<dbReference type="Proteomes" id="UP000024635">
    <property type="component" value="Unassembled WGS sequence"/>
</dbReference>
<dbReference type="GO" id="GO:0031683">
    <property type="term" value="F:G-protein beta/gamma-subunit complex binding"/>
    <property type="evidence" value="ECO:0007669"/>
    <property type="project" value="InterPro"/>
</dbReference>
<feature type="binding site" evidence="9">
    <location>
        <position position="348"/>
    </location>
    <ligand>
        <name>GTP</name>
        <dbReference type="ChEBI" id="CHEBI:37565"/>
    </ligand>
</feature>
<keyword evidence="1" id="KW-0519">Myristate</keyword>
<name>A0A016WYV4_9BILA</name>
<evidence type="ECO:0000256" key="1">
    <source>
        <dbReference type="ARBA" id="ARBA00022707"/>
    </source>
</evidence>
<dbReference type="GO" id="GO:0007188">
    <property type="term" value="P:adenylate cyclase-modulating G protein-coupled receptor signaling pathway"/>
    <property type="evidence" value="ECO:0007669"/>
    <property type="project" value="TreeGrafter"/>
</dbReference>
<evidence type="ECO:0000256" key="3">
    <source>
        <dbReference type="ARBA" id="ARBA00022741"/>
    </source>
</evidence>
<evidence type="ECO:0008006" key="13">
    <source>
        <dbReference type="Google" id="ProtNLM"/>
    </source>
</evidence>
<evidence type="ECO:0000256" key="10">
    <source>
        <dbReference type="PIRSR" id="PIRSR601019-2"/>
    </source>
</evidence>
<keyword evidence="6" id="KW-0564">Palmitate</keyword>
<dbReference type="InterPro" id="IPR027417">
    <property type="entry name" value="P-loop_NTPase"/>
</dbReference>
<dbReference type="FunFam" id="3.40.50.300:FF:002307">
    <property type="entry name" value="Guanine nucleotide-binding protein G(k) subunit alpha"/>
    <property type="match status" value="1"/>
</dbReference>
<dbReference type="InterPro" id="IPR011025">
    <property type="entry name" value="GproteinA_insert"/>
</dbReference>
<evidence type="ECO:0000313" key="12">
    <source>
        <dbReference type="Proteomes" id="UP000024635"/>
    </source>
</evidence>
<dbReference type="SUPFAM" id="SSF52540">
    <property type="entry name" value="P-loop containing nucleoside triphosphate hydrolases"/>
    <property type="match status" value="1"/>
</dbReference>
<dbReference type="Gene3D" id="3.40.50.300">
    <property type="entry name" value="P-loop containing nucleotide triphosphate hydrolases"/>
    <property type="match status" value="1"/>
</dbReference>
<dbReference type="PRINTS" id="PR00318">
    <property type="entry name" value="GPROTEINA"/>
</dbReference>
<dbReference type="SUPFAM" id="SSF47895">
    <property type="entry name" value="Transducin (alpha subunit), insertion domain"/>
    <property type="match status" value="1"/>
</dbReference>
<dbReference type="GO" id="GO:0046872">
    <property type="term" value="F:metal ion binding"/>
    <property type="evidence" value="ECO:0007669"/>
    <property type="project" value="UniProtKB-KW"/>
</dbReference>
<evidence type="ECO:0000313" key="11">
    <source>
        <dbReference type="EMBL" id="EYC44193.1"/>
    </source>
</evidence>
<dbReference type="AlphaFoldDB" id="A0A016WYV4"/>
<evidence type="ECO:0000256" key="4">
    <source>
        <dbReference type="ARBA" id="ARBA00022842"/>
    </source>
</evidence>
<dbReference type="GO" id="GO:0003924">
    <property type="term" value="F:GTPase activity"/>
    <property type="evidence" value="ECO:0007669"/>
    <property type="project" value="InterPro"/>
</dbReference>
<evidence type="ECO:0000256" key="8">
    <source>
        <dbReference type="ARBA" id="ARBA00023288"/>
    </source>
</evidence>
<dbReference type="InterPro" id="IPR001019">
    <property type="entry name" value="Gprotein_alpha_su"/>
</dbReference>
<dbReference type="GO" id="GO:0005525">
    <property type="term" value="F:GTP binding"/>
    <property type="evidence" value="ECO:0007669"/>
    <property type="project" value="UniProtKB-KW"/>
</dbReference>
<dbReference type="OrthoDB" id="5817230at2759"/>
<dbReference type="GO" id="GO:0005834">
    <property type="term" value="C:heterotrimeric G-protein complex"/>
    <property type="evidence" value="ECO:0007669"/>
    <property type="project" value="TreeGrafter"/>
</dbReference>
<reference evidence="12" key="1">
    <citation type="journal article" date="2015" name="Nat. Genet.">
        <title>The genome and transcriptome of the zoonotic hookworm Ancylostoma ceylanicum identify infection-specific gene families.</title>
        <authorList>
            <person name="Schwarz E.M."/>
            <person name="Hu Y."/>
            <person name="Antoshechkin I."/>
            <person name="Miller M.M."/>
            <person name="Sternberg P.W."/>
            <person name="Aroian R.V."/>
        </authorList>
    </citation>
    <scope>NUCLEOTIDE SEQUENCE</scope>
    <source>
        <strain evidence="12">HY135</strain>
    </source>
</reference>
<dbReference type="Gene3D" id="1.10.400.10">
    <property type="entry name" value="GI Alpha 1, domain 2-like"/>
    <property type="match status" value="1"/>
</dbReference>
<evidence type="ECO:0000256" key="2">
    <source>
        <dbReference type="ARBA" id="ARBA00022723"/>
    </source>
</evidence>
<feature type="binding site" evidence="9">
    <location>
        <begin position="45"/>
        <end position="50"/>
    </location>
    <ligand>
        <name>GTP</name>
        <dbReference type="ChEBI" id="CHEBI:37565"/>
    </ligand>
</feature>
<keyword evidence="4 10" id="KW-0460">Magnesium</keyword>
<feature type="binding site" evidence="10">
    <location>
        <position position="49"/>
    </location>
    <ligand>
        <name>Mg(2+)</name>
        <dbReference type="ChEBI" id="CHEBI:18420"/>
    </ligand>
</feature>
<keyword evidence="5 9" id="KW-0342">GTP-binding</keyword>
<sequence length="376" mass="43167">MGACESVESKAAREAVIISKKIDRELERKNNGNMEQKLLLLGPGESGKSTCLKQLKIMHANGYSEQEIQEKKFVVYMNIVQSMAALLDAMEVLGIPFDNNSMEIHGKLVRKVHASGCEFIDWGPELRSAVRELWADGGIRKAYSMKNSFHISESAEYFFNELDRISKKNYKPSLLDILHTRVPTSGVVQFYFTMKGINFDRDHMWIRERCAREIQKRVFDVGGQRSERRKWIHCFDNVNAVIYVAAISEYDQVLREDNKTNRLKEALLLFDGVVNNQYFKDVSVILFLNKKDLFAEKILYVSLKVCFDSYDAERDGTGYAASVAYIRRRFENALIKHSKKPYVHETCATDTNQVQVVINSVIDTIVQENLKDTGMI</sequence>
<dbReference type="STRING" id="53326.A0A016WYV4"/>
<proteinExistence type="predicted"/>
<evidence type="ECO:0000256" key="9">
    <source>
        <dbReference type="PIRSR" id="PIRSR601019-1"/>
    </source>
</evidence>